<organism evidence="8 9">
    <name type="scientific">Sandarakinorhabdus cyanobacteriorum</name>
    <dbReference type="NCBI Taxonomy" id="1981098"/>
    <lineage>
        <taxon>Bacteria</taxon>
        <taxon>Pseudomonadati</taxon>
        <taxon>Pseudomonadota</taxon>
        <taxon>Alphaproteobacteria</taxon>
        <taxon>Sphingomonadales</taxon>
        <taxon>Sphingosinicellaceae</taxon>
        <taxon>Sandarakinorhabdus</taxon>
    </lineage>
</organism>
<dbReference type="OrthoDB" id="9784149at2"/>
<dbReference type="GO" id="GO:0046677">
    <property type="term" value="P:response to antibiotic"/>
    <property type="evidence" value="ECO:0007669"/>
    <property type="project" value="UniProtKB-UniRule"/>
</dbReference>
<dbReference type="InterPro" id="IPR023650">
    <property type="entry name" value="Beta-lactam_class-A_AS"/>
</dbReference>
<reference evidence="8 9" key="1">
    <citation type="submission" date="2017-07" db="EMBL/GenBank/DDBJ databases">
        <title>Sandarakinorhabdus cyanobacteriorum sp. nov., a novel bacterium isolated from cyanobacterial aggregates in a eutrophic lake.</title>
        <authorList>
            <person name="Cai H."/>
        </authorList>
    </citation>
    <scope>NUCLEOTIDE SEQUENCE [LARGE SCALE GENOMIC DNA]</scope>
    <source>
        <strain evidence="8 9">TH057</strain>
    </source>
</reference>
<sequence length="284" mass="30795">MLDRRQFVAALPLLTAAAPDRFAPLRRAIAAIEHAAGGPIGVSLIDTHTGARFSHRANDRFPLCSTFKLLLAARLLHGAETSLWQLGERLPIRREDMLNNAPFSETRIGGSASLLEMAEAMCVLSDNPAANLALARQGGPAALTAWLRSIGDTTTRLDRMEPEMNNETPGDPRDTTTPTAMLATSRALVEGRILSPAARARLFGWMQASRTADTMIRAALPPGWAEANKTGAGSWRARNIVSHITPPGRRPIWVAAYLFAARSELAERNRHFVPLGRAIVESLA</sequence>
<evidence type="ECO:0000256" key="2">
    <source>
        <dbReference type="ARBA" id="ARBA00009009"/>
    </source>
</evidence>
<keyword evidence="9" id="KW-1185">Reference proteome</keyword>
<dbReference type="Gene3D" id="3.40.710.10">
    <property type="entry name" value="DD-peptidase/beta-lactamase superfamily"/>
    <property type="match status" value="1"/>
</dbReference>
<dbReference type="Pfam" id="PF13354">
    <property type="entry name" value="Beta-lactamase2"/>
    <property type="match status" value="1"/>
</dbReference>
<dbReference type="PANTHER" id="PTHR35333">
    <property type="entry name" value="BETA-LACTAMASE"/>
    <property type="match status" value="1"/>
</dbReference>
<dbReference type="PROSITE" id="PS00146">
    <property type="entry name" value="BETA_LACTAMASE_A"/>
    <property type="match status" value="1"/>
</dbReference>
<dbReference type="InterPro" id="IPR045155">
    <property type="entry name" value="Beta-lactam_cat"/>
</dbReference>
<dbReference type="PRINTS" id="PR00118">
    <property type="entry name" value="BLACTAMASEA"/>
</dbReference>
<gene>
    <name evidence="8" type="ORF">CHU93_09150</name>
</gene>
<dbReference type="GO" id="GO:0008800">
    <property type="term" value="F:beta-lactamase activity"/>
    <property type="evidence" value="ECO:0007669"/>
    <property type="project" value="UniProtKB-UniRule"/>
</dbReference>
<evidence type="ECO:0000313" key="8">
    <source>
        <dbReference type="EMBL" id="OYQ28272.1"/>
    </source>
</evidence>
<proteinExistence type="inferred from homology"/>
<feature type="domain" description="Beta-lactamase class A catalytic" evidence="7">
    <location>
        <begin position="41"/>
        <end position="256"/>
    </location>
</feature>
<evidence type="ECO:0000256" key="4">
    <source>
        <dbReference type="ARBA" id="ARBA00022801"/>
    </source>
</evidence>
<evidence type="ECO:0000256" key="6">
    <source>
        <dbReference type="RuleBase" id="RU361140"/>
    </source>
</evidence>
<comment type="similarity">
    <text evidence="2 6">Belongs to the class-A beta-lactamase family.</text>
</comment>
<dbReference type="SUPFAM" id="SSF56601">
    <property type="entry name" value="beta-lactamase/transpeptidase-like"/>
    <property type="match status" value="1"/>
</dbReference>
<dbReference type="AlphaFoldDB" id="A0A255YG74"/>
<dbReference type="NCBIfam" id="NF033103">
    <property type="entry name" value="bla_class_A"/>
    <property type="match status" value="1"/>
</dbReference>
<name>A0A255YG74_9SPHN</name>
<comment type="catalytic activity">
    <reaction evidence="1 6">
        <text>a beta-lactam + H2O = a substituted beta-amino acid</text>
        <dbReference type="Rhea" id="RHEA:20401"/>
        <dbReference type="ChEBI" id="CHEBI:15377"/>
        <dbReference type="ChEBI" id="CHEBI:35627"/>
        <dbReference type="ChEBI" id="CHEBI:140347"/>
        <dbReference type="EC" id="3.5.2.6"/>
    </reaction>
</comment>
<keyword evidence="4 6" id="KW-0378">Hydrolase</keyword>
<keyword evidence="5 6" id="KW-0046">Antibiotic resistance</keyword>
<dbReference type="GO" id="GO:0030655">
    <property type="term" value="P:beta-lactam antibiotic catabolic process"/>
    <property type="evidence" value="ECO:0007669"/>
    <property type="project" value="InterPro"/>
</dbReference>
<dbReference type="EMBL" id="NOXT01000110">
    <property type="protein sequence ID" value="OYQ28272.1"/>
    <property type="molecule type" value="Genomic_DNA"/>
</dbReference>
<comment type="caution">
    <text evidence="8">The sequence shown here is derived from an EMBL/GenBank/DDBJ whole genome shotgun (WGS) entry which is preliminary data.</text>
</comment>
<evidence type="ECO:0000259" key="7">
    <source>
        <dbReference type="Pfam" id="PF13354"/>
    </source>
</evidence>
<accession>A0A255YG74</accession>
<dbReference type="Proteomes" id="UP000216991">
    <property type="component" value="Unassembled WGS sequence"/>
</dbReference>
<protein>
    <recommendedName>
        <fullName evidence="3 6">Beta-lactamase</fullName>
        <ecNumber evidence="3 6">3.5.2.6</ecNumber>
    </recommendedName>
</protein>
<evidence type="ECO:0000256" key="3">
    <source>
        <dbReference type="ARBA" id="ARBA00012865"/>
    </source>
</evidence>
<evidence type="ECO:0000256" key="5">
    <source>
        <dbReference type="ARBA" id="ARBA00023251"/>
    </source>
</evidence>
<dbReference type="PANTHER" id="PTHR35333:SF3">
    <property type="entry name" value="BETA-LACTAMASE-TYPE TRANSPEPTIDASE FOLD CONTAINING PROTEIN"/>
    <property type="match status" value="1"/>
</dbReference>
<evidence type="ECO:0000313" key="9">
    <source>
        <dbReference type="Proteomes" id="UP000216991"/>
    </source>
</evidence>
<evidence type="ECO:0000256" key="1">
    <source>
        <dbReference type="ARBA" id="ARBA00001526"/>
    </source>
</evidence>
<dbReference type="RefSeq" id="WP_094473783.1">
    <property type="nucleotide sequence ID" value="NZ_NOXT01000110.1"/>
</dbReference>
<dbReference type="InterPro" id="IPR000871">
    <property type="entry name" value="Beta-lactam_class-A"/>
</dbReference>
<dbReference type="InterPro" id="IPR012338">
    <property type="entry name" value="Beta-lactam/transpept-like"/>
</dbReference>
<dbReference type="EC" id="3.5.2.6" evidence="3 6"/>